<evidence type="ECO:0000259" key="8">
    <source>
        <dbReference type="Pfam" id="PF07669"/>
    </source>
</evidence>
<name>A0A4P8WQ98_9EURY</name>
<keyword evidence="9" id="KW-0614">Plasmid</keyword>
<evidence type="ECO:0000256" key="1">
    <source>
        <dbReference type="ARBA" id="ARBA00011900"/>
    </source>
</evidence>
<dbReference type="SUPFAM" id="SSF116734">
    <property type="entry name" value="DNA methylase specificity domain"/>
    <property type="match status" value="1"/>
</dbReference>
<reference evidence="10" key="1">
    <citation type="submission" date="2019-05" db="EMBL/GenBank/DDBJ databases">
        <title>Genome sequence and methylation pattern of the halophilic Archaeon Natrinema versiforme BOL5-4.</title>
        <authorList>
            <person name="DasSarma P."/>
            <person name="Anton B.P."/>
            <person name="DasSarma S.L."/>
            <person name="Martinez F.L."/>
            <person name="Guzman D."/>
            <person name="Roberts R.J."/>
            <person name="DasSarma S."/>
        </authorList>
    </citation>
    <scope>NUCLEOTIDE SEQUENCE [LARGE SCALE GENOMIC DNA]</scope>
    <source>
        <strain evidence="10">BOL5-4</strain>
        <plasmid evidence="10">pnve500</plasmid>
    </source>
</reference>
<keyword evidence="6" id="KW-0238">DNA-binding</keyword>
<dbReference type="AlphaFoldDB" id="A0A4P8WQ98"/>
<dbReference type="REBASE" id="311580">
    <property type="entry name" value="Nve54ORF20490P"/>
</dbReference>
<dbReference type="GO" id="GO:0009007">
    <property type="term" value="F:site-specific DNA-methyltransferase (adenine-specific) activity"/>
    <property type="evidence" value="ECO:0007669"/>
    <property type="project" value="UniProtKB-EC"/>
</dbReference>
<geneLocation type="plasmid" evidence="10">
    <name>pnve500</name>
</geneLocation>
<evidence type="ECO:0000256" key="4">
    <source>
        <dbReference type="ARBA" id="ARBA00022691"/>
    </source>
</evidence>
<protein>
    <recommendedName>
        <fullName evidence="1">site-specific DNA-methyltransferase (adenine-specific)</fullName>
        <ecNumber evidence="1">2.1.1.72</ecNumber>
    </recommendedName>
</protein>
<dbReference type="Gene3D" id="3.90.220.20">
    <property type="entry name" value="DNA methylase specificity domains"/>
    <property type="match status" value="1"/>
</dbReference>
<dbReference type="InterPro" id="IPR002052">
    <property type="entry name" value="DNA_methylase_N6_adenine_CS"/>
</dbReference>
<keyword evidence="5" id="KW-0680">Restriction system</keyword>
<keyword evidence="4" id="KW-0949">S-adenosyl-L-methionine</keyword>
<feature type="domain" description="Type II methyltransferase M.TaqI-like" evidence="8">
    <location>
        <begin position="474"/>
        <end position="726"/>
    </location>
</feature>
<evidence type="ECO:0000256" key="5">
    <source>
        <dbReference type="ARBA" id="ARBA00022747"/>
    </source>
</evidence>
<dbReference type="GO" id="GO:0003677">
    <property type="term" value="F:DNA binding"/>
    <property type="evidence" value="ECO:0007669"/>
    <property type="project" value="UniProtKB-KW"/>
</dbReference>
<dbReference type="PROSITE" id="PS00092">
    <property type="entry name" value="N6_MTASE"/>
    <property type="match status" value="1"/>
</dbReference>
<evidence type="ECO:0000256" key="6">
    <source>
        <dbReference type="ARBA" id="ARBA00023125"/>
    </source>
</evidence>
<dbReference type="GeneID" id="40267706"/>
<dbReference type="KEGG" id="nvr:FEJ81_20490"/>
<accession>A0A4P8WQ98</accession>
<keyword evidence="3 9" id="KW-0808">Transferase</keyword>
<dbReference type="GO" id="GO:0032259">
    <property type="term" value="P:methylation"/>
    <property type="evidence" value="ECO:0007669"/>
    <property type="project" value="UniProtKB-KW"/>
</dbReference>
<dbReference type="EC" id="2.1.1.72" evidence="1"/>
<dbReference type="PANTHER" id="PTHR33841:SF1">
    <property type="entry name" value="DNA METHYLTRANSFERASE A"/>
    <property type="match status" value="1"/>
</dbReference>
<evidence type="ECO:0000313" key="10">
    <source>
        <dbReference type="Proteomes" id="UP000302218"/>
    </source>
</evidence>
<keyword evidence="2 9" id="KW-0489">Methyltransferase</keyword>
<dbReference type="RefSeq" id="WP_138247082.1">
    <property type="nucleotide sequence ID" value="NZ_CP040331.1"/>
</dbReference>
<gene>
    <name evidence="9" type="ORF">FEJ81_20490</name>
</gene>
<evidence type="ECO:0000256" key="3">
    <source>
        <dbReference type="ARBA" id="ARBA00022679"/>
    </source>
</evidence>
<dbReference type="InterPro" id="IPR029063">
    <property type="entry name" value="SAM-dependent_MTases_sf"/>
</dbReference>
<dbReference type="PANTHER" id="PTHR33841">
    <property type="entry name" value="DNA METHYLTRANSFERASE YEEA-RELATED"/>
    <property type="match status" value="1"/>
</dbReference>
<organism evidence="9 10">
    <name type="scientific">Natrinema versiforme</name>
    <dbReference type="NCBI Taxonomy" id="88724"/>
    <lineage>
        <taxon>Archaea</taxon>
        <taxon>Methanobacteriati</taxon>
        <taxon>Methanobacteriota</taxon>
        <taxon>Stenosarchaea group</taxon>
        <taxon>Halobacteria</taxon>
        <taxon>Halobacteriales</taxon>
        <taxon>Natrialbaceae</taxon>
        <taxon>Natrinema</taxon>
    </lineage>
</organism>
<proteinExistence type="predicted"/>
<evidence type="ECO:0000256" key="2">
    <source>
        <dbReference type="ARBA" id="ARBA00022603"/>
    </source>
</evidence>
<dbReference type="InterPro" id="IPR011639">
    <property type="entry name" value="MethylTrfase_TaqI-like_dom"/>
</dbReference>
<dbReference type="InterPro" id="IPR044946">
    <property type="entry name" value="Restrct_endonuc_typeI_TRD_sf"/>
</dbReference>
<dbReference type="Pfam" id="PF07669">
    <property type="entry name" value="Eco57I"/>
    <property type="match status" value="1"/>
</dbReference>
<dbReference type="GO" id="GO:0009307">
    <property type="term" value="P:DNA restriction-modification system"/>
    <property type="evidence" value="ECO:0007669"/>
    <property type="project" value="UniProtKB-KW"/>
</dbReference>
<dbReference type="OrthoDB" id="187988at2157"/>
<dbReference type="Proteomes" id="UP000302218">
    <property type="component" value="Plasmid pNVE500"/>
</dbReference>
<dbReference type="Gene3D" id="3.40.50.150">
    <property type="entry name" value="Vaccinia Virus protein VP39"/>
    <property type="match status" value="1"/>
</dbReference>
<evidence type="ECO:0000313" key="9">
    <source>
        <dbReference type="EMBL" id="QCS44683.1"/>
    </source>
</evidence>
<dbReference type="InterPro" id="IPR050953">
    <property type="entry name" value="N4_N6_ade-DNA_methylase"/>
</dbReference>
<sequence>MSTVRPERLSDITTGFDVLDYLLDESGLNYGEFVTIPDGLRRNQGTNDWYEAHLVDLDGEGVIRYIELSQGGDSPSFSDVKKHLKRYGTPIDELFVVVAYREEDDGPLTSPVSNELTFLYIDEQFSSEDVELTFDLKYFTVNLTDIEPIYLDFLDTLYVTSRQDRDSLLSNVEDTFSIREVTNTFYEQFGEIFRDDLQKSITGLPDPGENLNAYTRLVVNRVLFLLFVEEKGWLNGDTDYIENKYEVARDDPDMHVYHDFFEPLFFNALCDATHQSYDFLGRIPYFNGGLFEEKSIEEDVTVEPAFFDALLNPTETEDGDPKGFLRQYKFSLSESNPSEQELIVDPEFIGRIFEMFMQEAEREEKGTFYTPKPITEYMAKNALKQFLLEDYADHEDAVIELVGNHRAPTDLSEDIVHGMREKVRDVQVVDPAVGSGAFIIAMSEELVAIVEALTDALDDDIDRFELKQDFIRDSLYGVDIDSGGIELCKFRVWLYLIQDLHISIDEFLEQNDRYALPNLGLKFFVGNSLVGDYEPTELRDTLREGDYQGSLTGDYGEDDLIDRISTLRKEYVGAHNDEKQEIHDELQRLTDELDKKISWDSSDHWMSEAVGELDTDEEAFKWSINIPEVLLEGGFDIVIGNPPYKGGTNPDYVTALSDFYEEHRDEYVKPVRKMVYDRYQKFIYRGEELVRDGGVFSYIVNSTFRTIATKTSTRNLLQSNRLQEILLTNIDTFDAAVNAAIFSLQHEDARDRNYQMRYVNGLESPITSYRNLIHFPNLPDNGDNEVRKLTDNEDLHAYQVPINMYRNSIRGSFFEPDEVKQKVYRDYIDPANDLIGEWKEELYDVDRQRDNLDEIREQHINQLEPGDVTLLGLVTWGGEGLKTNNNKEHIAYIDGTDSAERVKDRNEDFQYVEQNENAYNFINRVITDEHTIDPLELSEEERFNGIDTDERDNRTWVPIEKGASTSDVYYKPTEQYIDWSKESLEKISNRRGGRIRDPSYYFRSAVFASRGGAGKYKTKARYINNAVVDSSGVVLISTTDRLPPKYLLGILNSEVTKYVLYHFINGTLNVQAADMRVIPVPVPTEEQLDDIIESIDEAIALQKGETDRSLDEVQAEIDEKIADLYGLDVEYIPRWY</sequence>
<dbReference type="PRINTS" id="PR00507">
    <property type="entry name" value="N12N6MTFRASE"/>
</dbReference>
<dbReference type="SUPFAM" id="SSF53335">
    <property type="entry name" value="S-adenosyl-L-methionine-dependent methyltransferases"/>
    <property type="match status" value="1"/>
</dbReference>
<comment type="catalytic activity">
    <reaction evidence="7">
        <text>a 2'-deoxyadenosine in DNA + S-adenosyl-L-methionine = an N(6)-methyl-2'-deoxyadenosine in DNA + S-adenosyl-L-homocysteine + H(+)</text>
        <dbReference type="Rhea" id="RHEA:15197"/>
        <dbReference type="Rhea" id="RHEA-COMP:12418"/>
        <dbReference type="Rhea" id="RHEA-COMP:12419"/>
        <dbReference type="ChEBI" id="CHEBI:15378"/>
        <dbReference type="ChEBI" id="CHEBI:57856"/>
        <dbReference type="ChEBI" id="CHEBI:59789"/>
        <dbReference type="ChEBI" id="CHEBI:90615"/>
        <dbReference type="ChEBI" id="CHEBI:90616"/>
        <dbReference type="EC" id="2.1.1.72"/>
    </reaction>
</comment>
<evidence type="ECO:0000256" key="7">
    <source>
        <dbReference type="ARBA" id="ARBA00047942"/>
    </source>
</evidence>
<dbReference type="EMBL" id="CP040331">
    <property type="protein sequence ID" value="QCS44683.1"/>
    <property type="molecule type" value="Genomic_DNA"/>
</dbReference>